<sequence>MSRAVIQTTVLILRSQQCNPLRNRLHNQLIVHLLADAGEALSRLWKLSPPAPPQLPQQQTVVRPSIDNDGFVWMNEDGLAALALASKVDRSADAKYSFAQRPQDKCFKCRLCSKVYSGGSSLTTRRDHLDSDTKHYEQYIEIITKYNLPNKLSKERRKQREAGVEAERLPFTIPALTAQLVKVIVSNKLGTRLCNLITARLEVMKQSGLRQGPRDD</sequence>
<gene>
    <name evidence="1" type="ORF">R3P38DRAFT_3232364</name>
</gene>
<protein>
    <recommendedName>
        <fullName evidence="3">BED-type domain-containing protein</fullName>
    </recommendedName>
</protein>
<reference evidence="1 2" key="1">
    <citation type="journal article" date="2024" name="J Genomics">
        <title>Draft genome sequencing and assembly of Favolaschia claudopus CIRM-BRFM 2984 isolated from oak limbs.</title>
        <authorList>
            <person name="Navarro D."/>
            <person name="Drula E."/>
            <person name="Chaduli D."/>
            <person name="Cazenave R."/>
            <person name="Ahrendt S."/>
            <person name="Wang J."/>
            <person name="Lipzen A."/>
            <person name="Daum C."/>
            <person name="Barry K."/>
            <person name="Grigoriev I.V."/>
            <person name="Favel A."/>
            <person name="Rosso M.N."/>
            <person name="Martin F."/>
        </authorList>
    </citation>
    <scope>NUCLEOTIDE SEQUENCE [LARGE SCALE GENOMIC DNA]</scope>
    <source>
        <strain evidence="1 2">CIRM-BRFM 2984</strain>
    </source>
</reference>
<evidence type="ECO:0008006" key="3">
    <source>
        <dbReference type="Google" id="ProtNLM"/>
    </source>
</evidence>
<dbReference type="EMBL" id="JAWWNJ010000141">
    <property type="protein sequence ID" value="KAK6984116.1"/>
    <property type="molecule type" value="Genomic_DNA"/>
</dbReference>
<proteinExistence type="predicted"/>
<name>A0AAV9ZJ43_9AGAR</name>
<organism evidence="1 2">
    <name type="scientific">Favolaschia claudopus</name>
    <dbReference type="NCBI Taxonomy" id="2862362"/>
    <lineage>
        <taxon>Eukaryota</taxon>
        <taxon>Fungi</taxon>
        <taxon>Dikarya</taxon>
        <taxon>Basidiomycota</taxon>
        <taxon>Agaricomycotina</taxon>
        <taxon>Agaricomycetes</taxon>
        <taxon>Agaricomycetidae</taxon>
        <taxon>Agaricales</taxon>
        <taxon>Marasmiineae</taxon>
        <taxon>Mycenaceae</taxon>
        <taxon>Favolaschia</taxon>
    </lineage>
</organism>
<keyword evidence="2" id="KW-1185">Reference proteome</keyword>
<dbReference type="Proteomes" id="UP001362999">
    <property type="component" value="Unassembled WGS sequence"/>
</dbReference>
<evidence type="ECO:0000313" key="2">
    <source>
        <dbReference type="Proteomes" id="UP001362999"/>
    </source>
</evidence>
<dbReference type="AlphaFoldDB" id="A0AAV9ZJ43"/>
<comment type="caution">
    <text evidence="1">The sequence shown here is derived from an EMBL/GenBank/DDBJ whole genome shotgun (WGS) entry which is preliminary data.</text>
</comment>
<evidence type="ECO:0000313" key="1">
    <source>
        <dbReference type="EMBL" id="KAK6984116.1"/>
    </source>
</evidence>
<accession>A0AAV9ZJ43</accession>